<organism evidence="2 3">
    <name type="scientific">Rhynchophorus ferrugineus</name>
    <name type="common">Red palm weevil</name>
    <name type="synonym">Curculio ferrugineus</name>
    <dbReference type="NCBI Taxonomy" id="354439"/>
    <lineage>
        <taxon>Eukaryota</taxon>
        <taxon>Metazoa</taxon>
        <taxon>Ecdysozoa</taxon>
        <taxon>Arthropoda</taxon>
        <taxon>Hexapoda</taxon>
        <taxon>Insecta</taxon>
        <taxon>Pterygota</taxon>
        <taxon>Neoptera</taxon>
        <taxon>Endopterygota</taxon>
        <taxon>Coleoptera</taxon>
        <taxon>Polyphaga</taxon>
        <taxon>Cucujiformia</taxon>
        <taxon>Curculionidae</taxon>
        <taxon>Dryophthorinae</taxon>
        <taxon>Rhynchophorus</taxon>
    </lineage>
</organism>
<evidence type="ECO:0000313" key="2">
    <source>
        <dbReference type="EMBL" id="KAF7270592.1"/>
    </source>
</evidence>
<evidence type="ECO:0008006" key="4">
    <source>
        <dbReference type="Google" id="ProtNLM"/>
    </source>
</evidence>
<feature type="compositionally biased region" description="Basic and acidic residues" evidence="1">
    <location>
        <begin position="188"/>
        <end position="201"/>
    </location>
</feature>
<evidence type="ECO:0000313" key="3">
    <source>
        <dbReference type="Proteomes" id="UP000625711"/>
    </source>
</evidence>
<feature type="region of interest" description="Disordered" evidence="1">
    <location>
        <begin position="188"/>
        <end position="210"/>
    </location>
</feature>
<proteinExistence type="predicted"/>
<sequence>MSENQQKSGSNRNSWLNSWLSAAKNKSTEVLEFVKKDLEEFGTVVKNEASSVVSSAGAVVEKTLNLESPDSTVNTVKRSFSTFLGQMNTVLNPTPDDSDTEILIIENSETHSLSKYQKALYELQKNPETYLCDPDLSLQQQYECWLEILESDQLSDDRIARHVNSSEVLKKHYAKLKALLEDELAKQEQTERREQKEKEETLTQTQSKQYVEKDELKWENEYFAANVELTEEEQIALLEEYEKEQKRKSLSLRKPAAKNSDSSKTVQKGESGSSGCSTDDDWEKIGDLEK</sequence>
<dbReference type="PANTHER" id="PTHR16019:SF5">
    <property type="entry name" value="BSD DOMAIN-CONTAINING PROTEIN 1"/>
    <property type="match status" value="1"/>
</dbReference>
<protein>
    <recommendedName>
        <fullName evidence="4">BSD domain-containing protein</fullName>
    </recommendedName>
</protein>
<reference evidence="2" key="1">
    <citation type="submission" date="2020-08" db="EMBL/GenBank/DDBJ databases">
        <title>Genome sequencing and assembly of the red palm weevil Rhynchophorus ferrugineus.</title>
        <authorList>
            <person name="Dias G.B."/>
            <person name="Bergman C.M."/>
            <person name="Manee M."/>
        </authorList>
    </citation>
    <scope>NUCLEOTIDE SEQUENCE</scope>
    <source>
        <strain evidence="2">AA-2017</strain>
        <tissue evidence="2">Whole larva</tissue>
    </source>
</reference>
<feature type="region of interest" description="Disordered" evidence="1">
    <location>
        <begin position="247"/>
        <end position="290"/>
    </location>
</feature>
<dbReference type="OrthoDB" id="73788at2759"/>
<dbReference type="AlphaFoldDB" id="A0A834I175"/>
<name>A0A834I175_RHYFE</name>
<dbReference type="EMBL" id="JAACXV010014079">
    <property type="protein sequence ID" value="KAF7270592.1"/>
    <property type="molecule type" value="Genomic_DNA"/>
</dbReference>
<comment type="caution">
    <text evidence="2">The sequence shown here is derived from an EMBL/GenBank/DDBJ whole genome shotgun (WGS) entry which is preliminary data.</text>
</comment>
<evidence type="ECO:0000256" key="1">
    <source>
        <dbReference type="SAM" id="MobiDB-lite"/>
    </source>
</evidence>
<gene>
    <name evidence="2" type="ORF">GWI33_016483</name>
</gene>
<dbReference type="InterPro" id="IPR051494">
    <property type="entry name" value="BSD_domain-containing"/>
</dbReference>
<feature type="compositionally biased region" description="Polar residues" evidence="1">
    <location>
        <begin position="259"/>
        <end position="277"/>
    </location>
</feature>
<dbReference type="Proteomes" id="UP000625711">
    <property type="component" value="Unassembled WGS sequence"/>
</dbReference>
<keyword evidence="3" id="KW-1185">Reference proteome</keyword>
<dbReference type="GO" id="GO:0005737">
    <property type="term" value="C:cytoplasm"/>
    <property type="evidence" value="ECO:0007669"/>
    <property type="project" value="TreeGrafter"/>
</dbReference>
<dbReference type="PANTHER" id="PTHR16019">
    <property type="entry name" value="SYNAPSE-ASSOCIATED PROTEIN"/>
    <property type="match status" value="1"/>
</dbReference>
<accession>A0A834I175</accession>